<dbReference type="InterPro" id="IPR027417">
    <property type="entry name" value="P-loop_NTPase"/>
</dbReference>
<dbReference type="RefSeq" id="WP_188893655.1">
    <property type="nucleotide sequence ID" value="NZ_BMMZ01000001.1"/>
</dbReference>
<reference evidence="1" key="1">
    <citation type="journal article" date="2014" name="Int. J. Syst. Evol. Microbiol.">
        <title>Complete genome sequence of Corynebacterium casei LMG S-19264T (=DSM 44701T), isolated from a smear-ripened cheese.</title>
        <authorList>
            <consortium name="US DOE Joint Genome Institute (JGI-PGF)"/>
            <person name="Walter F."/>
            <person name="Albersmeier A."/>
            <person name="Kalinowski J."/>
            <person name="Ruckert C."/>
        </authorList>
    </citation>
    <scope>NUCLEOTIDE SEQUENCE</scope>
    <source>
        <strain evidence="1">CGMCC 4.7306</strain>
    </source>
</reference>
<dbReference type="EMBL" id="BMMZ01000001">
    <property type="protein sequence ID" value="GGL50555.1"/>
    <property type="molecule type" value="Genomic_DNA"/>
</dbReference>
<accession>A0A917S1J1</accession>
<dbReference type="AlphaFoldDB" id="A0A917S1J1"/>
<dbReference type="Gene3D" id="3.40.50.300">
    <property type="entry name" value="P-loop containing nucleotide triphosphate hydrolases"/>
    <property type="match status" value="1"/>
</dbReference>
<keyword evidence="2" id="KW-1185">Reference proteome</keyword>
<reference evidence="1" key="2">
    <citation type="submission" date="2020-09" db="EMBL/GenBank/DDBJ databases">
        <authorList>
            <person name="Sun Q."/>
            <person name="Zhou Y."/>
        </authorList>
    </citation>
    <scope>NUCLEOTIDE SEQUENCE</scope>
    <source>
        <strain evidence="1">CGMCC 4.7306</strain>
    </source>
</reference>
<evidence type="ECO:0000313" key="1">
    <source>
        <dbReference type="EMBL" id="GGL50555.1"/>
    </source>
</evidence>
<dbReference type="SUPFAM" id="SSF52540">
    <property type="entry name" value="P-loop containing nucleoside triphosphate hydrolases"/>
    <property type="match status" value="1"/>
</dbReference>
<gene>
    <name evidence="1" type="ORF">GCM10011575_06030</name>
</gene>
<protein>
    <submittedName>
        <fullName evidence="1">Sulfotransferase family protein</fullName>
    </submittedName>
</protein>
<comment type="caution">
    <text evidence="1">The sequence shown here is derived from an EMBL/GenBank/DDBJ whole genome shotgun (WGS) entry which is preliminary data.</text>
</comment>
<evidence type="ECO:0000313" key="2">
    <source>
        <dbReference type="Proteomes" id="UP000613840"/>
    </source>
</evidence>
<organism evidence="1 2">
    <name type="scientific">Microlunatus endophyticus</name>
    <dbReference type="NCBI Taxonomy" id="1716077"/>
    <lineage>
        <taxon>Bacteria</taxon>
        <taxon>Bacillati</taxon>
        <taxon>Actinomycetota</taxon>
        <taxon>Actinomycetes</taxon>
        <taxon>Propionibacteriales</taxon>
        <taxon>Propionibacteriaceae</taxon>
        <taxon>Microlunatus</taxon>
    </lineage>
</organism>
<sequence>MSARKKILFVGGYGRSGSTLLDRILGHSSPSLFSGGEIRHIFAEGYAENRLCGCGARFLDCPFWASVSQRVFSEGDPIDLAEVLARKQRVDRWWLIPRLAARPLHSGRWGRDLAIHQDLLSRLYDGILAESGCEVIVDSTKDPSHGYVLAAMDDVDLYVIHLVRDSRAVAHSWQRRKFNPGSGANMNRYSLLKTGAEWDMINALISGLRPLAAGYTVLHYEDLISDPSTALTGVFDMIGVAPSLPTDGRVTFTDDHTVAGNPIRFVRGETQLRLDDEWRNTMATPGKITMTGLTLPALATYGFKVSWKS</sequence>
<name>A0A917S1J1_9ACTN</name>
<dbReference type="Proteomes" id="UP000613840">
    <property type="component" value="Unassembled WGS sequence"/>
</dbReference>
<proteinExistence type="predicted"/>
<dbReference type="Pfam" id="PF13469">
    <property type="entry name" value="Sulfotransfer_3"/>
    <property type="match status" value="1"/>
</dbReference>